<dbReference type="Pfam" id="PF13561">
    <property type="entry name" value="adh_short_C2"/>
    <property type="match status" value="1"/>
</dbReference>
<dbReference type="PROSITE" id="PS00061">
    <property type="entry name" value="ADH_SHORT"/>
    <property type="match status" value="1"/>
</dbReference>
<proteinExistence type="inferred from homology"/>
<dbReference type="InterPro" id="IPR020904">
    <property type="entry name" value="Sc_DH/Rdtase_CS"/>
</dbReference>
<dbReference type="PRINTS" id="PR00081">
    <property type="entry name" value="GDHRDH"/>
</dbReference>
<dbReference type="RefSeq" id="WP_308488033.1">
    <property type="nucleotide sequence ID" value="NZ_JAVFCB010000002.1"/>
</dbReference>
<evidence type="ECO:0000256" key="2">
    <source>
        <dbReference type="ARBA" id="ARBA00023002"/>
    </source>
</evidence>
<comment type="similarity">
    <text evidence="1">Belongs to the short-chain dehydrogenases/reductases (SDR) family.</text>
</comment>
<comment type="caution">
    <text evidence="3">The sequence shown here is derived from an EMBL/GenBank/DDBJ whole genome shotgun (WGS) entry which is preliminary data.</text>
</comment>
<evidence type="ECO:0000256" key="1">
    <source>
        <dbReference type="ARBA" id="ARBA00006484"/>
    </source>
</evidence>
<organism evidence="3 4">
    <name type="scientific">Microbacterium capsulatum</name>
    <dbReference type="NCBI Taxonomy" id="3041921"/>
    <lineage>
        <taxon>Bacteria</taxon>
        <taxon>Bacillati</taxon>
        <taxon>Actinomycetota</taxon>
        <taxon>Actinomycetes</taxon>
        <taxon>Micrococcales</taxon>
        <taxon>Microbacteriaceae</taxon>
        <taxon>Microbacterium</taxon>
    </lineage>
</organism>
<dbReference type="InterPro" id="IPR002347">
    <property type="entry name" value="SDR_fam"/>
</dbReference>
<protein>
    <submittedName>
        <fullName evidence="3">SDR family oxidoreductase</fullName>
        <ecNumber evidence="3">1.-.-.-</ecNumber>
    </submittedName>
</protein>
<evidence type="ECO:0000313" key="3">
    <source>
        <dbReference type="EMBL" id="MDQ4213092.1"/>
    </source>
</evidence>
<accession>A0ABU0XDA4</accession>
<dbReference type="PRINTS" id="PR00080">
    <property type="entry name" value="SDRFAMILY"/>
</dbReference>
<dbReference type="EMBL" id="JAVFCB010000002">
    <property type="protein sequence ID" value="MDQ4213092.1"/>
    <property type="molecule type" value="Genomic_DNA"/>
</dbReference>
<dbReference type="SUPFAM" id="SSF51735">
    <property type="entry name" value="NAD(P)-binding Rossmann-fold domains"/>
    <property type="match status" value="1"/>
</dbReference>
<keyword evidence="4" id="KW-1185">Reference proteome</keyword>
<sequence>MDARVAITGGARGIGLALAKHFAARGAVVTIIDIDGDEARRRAADLDRAIGIELDVSRTDATMRFFQETAEPFDVVIANAGVSLPRTPAVDLTEPQWDWLIDHNLKGVFNTISSAAVRMRSEKHGGRIIATASVASVVAEPGFAAYAAAKWGVLGLVKAMAMELVEDGILVNAVCPGDVRTRFLDETAPPSASSGPLGRPADVSEIVGIYDLLAGPAGSYLVGEAIVVDGGLSLTALA</sequence>
<reference evidence="3 4" key="1">
    <citation type="submission" date="2023-08" db="EMBL/GenBank/DDBJ databases">
        <title>Microbacterium sp. nov., isolated from a waste landfill.</title>
        <authorList>
            <person name="Wen W."/>
        </authorList>
    </citation>
    <scope>NUCLEOTIDE SEQUENCE [LARGE SCALE GENOMIC DNA]</scope>
    <source>
        <strain evidence="3 4">ASV81</strain>
    </source>
</reference>
<evidence type="ECO:0000313" key="4">
    <source>
        <dbReference type="Proteomes" id="UP001230289"/>
    </source>
</evidence>
<dbReference type="CDD" id="cd05233">
    <property type="entry name" value="SDR_c"/>
    <property type="match status" value="1"/>
</dbReference>
<keyword evidence="2 3" id="KW-0560">Oxidoreductase</keyword>
<dbReference type="Gene3D" id="3.40.50.720">
    <property type="entry name" value="NAD(P)-binding Rossmann-like Domain"/>
    <property type="match status" value="1"/>
</dbReference>
<name>A0ABU0XDA4_9MICO</name>
<gene>
    <name evidence="3" type="ORF">RBR11_04120</name>
</gene>
<dbReference type="EC" id="1.-.-.-" evidence="3"/>
<dbReference type="GO" id="GO:0016491">
    <property type="term" value="F:oxidoreductase activity"/>
    <property type="evidence" value="ECO:0007669"/>
    <property type="project" value="UniProtKB-KW"/>
</dbReference>
<dbReference type="PANTHER" id="PTHR42760:SF133">
    <property type="entry name" value="3-OXOACYL-[ACYL-CARRIER-PROTEIN] REDUCTASE"/>
    <property type="match status" value="1"/>
</dbReference>
<dbReference type="PANTHER" id="PTHR42760">
    <property type="entry name" value="SHORT-CHAIN DEHYDROGENASES/REDUCTASES FAMILY MEMBER"/>
    <property type="match status" value="1"/>
</dbReference>
<dbReference type="Proteomes" id="UP001230289">
    <property type="component" value="Unassembled WGS sequence"/>
</dbReference>
<dbReference type="InterPro" id="IPR036291">
    <property type="entry name" value="NAD(P)-bd_dom_sf"/>
</dbReference>